<dbReference type="EMBL" id="PNBA02000005">
    <property type="protein sequence ID" value="KAG6425018.1"/>
    <property type="molecule type" value="Genomic_DNA"/>
</dbReference>
<dbReference type="PANTHER" id="PTHR46250:SF15">
    <property type="entry name" value="OS01G0523800 PROTEIN"/>
    <property type="match status" value="1"/>
</dbReference>
<dbReference type="InterPro" id="IPR003340">
    <property type="entry name" value="B3_DNA-bd"/>
</dbReference>
<dbReference type="InterPro" id="IPR015300">
    <property type="entry name" value="DNA-bd_pseudobarrel_sf"/>
</dbReference>
<dbReference type="InterPro" id="IPR024752">
    <property type="entry name" value="Myb/SANT-like_dom"/>
</dbReference>
<keyword evidence="2" id="KW-0805">Transcription regulation</keyword>
<organism evidence="8">
    <name type="scientific">Salvia splendens</name>
    <name type="common">Scarlet sage</name>
    <dbReference type="NCBI Taxonomy" id="180675"/>
    <lineage>
        <taxon>Eukaryota</taxon>
        <taxon>Viridiplantae</taxon>
        <taxon>Streptophyta</taxon>
        <taxon>Embryophyta</taxon>
        <taxon>Tracheophyta</taxon>
        <taxon>Spermatophyta</taxon>
        <taxon>Magnoliopsida</taxon>
        <taxon>eudicotyledons</taxon>
        <taxon>Gunneridae</taxon>
        <taxon>Pentapetalae</taxon>
        <taxon>asterids</taxon>
        <taxon>lamiids</taxon>
        <taxon>Lamiales</taxon>
        <taxon>Lamiaceae</taxon>
        <taxon>Nepetoideae</taxon>
        <taxon>Mentheae</taxon>
        <taxon>Salviinae</taxon>
        <taxon>Salvia</taxon>
        <taxon>Salvia subgen. Calosphace</taxon>
        <taxon>core Calosphace</taxon>
    </lineage>
</organism>
<reference evidence="8" key="2">
    <citation type="submission" date="2020-08" db="EMBL/GenBank/DDBJ databases">
        <title>Plant Genome Project.</title>
        <authorList>
            <person name="Zhang R.-G."/>
        </authorList>
    </citation>
    <scope>NUCLEOTIDE SEQUENCE</scope>
    <source>
        <strain evidence="8">Huo1</strain>
        <tissue evidence="8">Leaf</tissue>
    </source>
</reference>
<keyword evidence="9" id="KW-1185">Reference proteome</keyword>
<dbReference type="PANTHER" id="PTHR46250">
    <property type="entry name" value="MYB/SANT-LIKE DNA-BINDING DOMAIN PROTEIN-RELATED"/>
    <property type="match status" value="1"/>
</dbReference>
<evidence type="ECO:0000256" key="3">
    <source>
        <dbReference type="ARBA" id="ARBA00023125"/>
    </source>
</evidence>
<dbReference type="SUPFAM" id="SSF101936">
    <property type="entry name" value="DNA-binding pseudobarrel domain"/>
    <property type="match status" value="1"/>
</dbReference>
<evidence type="ECO:0000256" key="2">
    <source>
        <dbReference type="ARBA" id="ARBA00023015"/>
    </source>
</evidence>
<evidence type="ECO:0000313" key="9">
    <source>
        <dbReference type="Proteomes" id="UP000298416"/>
    </source>
</evidence>
<proteinExistence type="predicted"/>
<comment type="subcellular location">
    <subcellularLocation>
        <location evidence="1">Nucleus</location>
    </subcellularLocation>
</comment>
<comment type="caution">
    <text evidence="8">The sequence shown here is derived from an EMBL/GenBank/DDBJ whole genome shotgun (WGS) entry which is preliminary data.</text>
</comment>
<name>A0A8X8Y365_SALSN</name>
<reference evidence="8" key="1">
    <citation type="submission" date="2018-01" db="EMBL/GenBank/DDBJ databases">
        <authorList>
            <person name="Mao J.F."/>
        </authorList>
    </citation>
    <scope>NUCLEOTIDE SEQUENCE</scope>
    <source>
        <strain evidence="8">Huo1</strain>
        <tissue evidence="8">Leaf</tissue>
    </source>
</reference>
<evidence type="ECO:0000256" key="6">
    <source>
        <dbReference type="SAM" id="MobiDB-lite"/>
    </source>
</evidence>
<keyword evidence="4" id="KW-0804">Transcription</keyword>
<dbReference type="GO" id="GO:0005634">
    <property type="term" value="C:nucleus"/>
    <property type="evidence" value="ECO:0007669"/>
    <property type="project" value="UniProtKB-SubCell"/>
</dbReference>
<evidence type="ECO:0000256" key="1">
    <source>
        <dbReference type="ARBA" id="ARBA00004123"/>
    </source>
</evidence>
<dbReference type="Proteomes" id="UP000298416">
    <property type="component" value="Unassembled WGS sequence"/>
</dbReference>
<sequence length="270" mass="30575">MFTIHFPQMANYHKRASSVASSQETEGMSGFGRSNSTISDRSRRGWTDKEEATLIMAMKDLMATGWKSDNGFKAGYLTRIENIMRQHLPNTDLRVHPHIKSKFTTWKKSYYLLDTILSRSGVGFNGDVNARYMSNKAWPLGGLEGNIWQGSSHWNGEHDSASGSPDNYMAHPSVLSADEYPSFNVALSKANIDRTLEIPMSFWKTHLLMADLKGHIYLMVEDKTWVVELECDKARIWVKHGWRRFKADNALVKGVIATSSLLMSTKCNSM</sequence>
<gene>
    <name evidence="8" type="ORF">SASPL_115441</name>
</gene>
<dbReference type="AlphaFoldDB" id="A0A8X8Y365"/>
<feature type="compositionally biased region" description="Polar residues" evidence="6">
    <location>
        <begin position="21"/>
        <end position="39"/>
    </location>
</feature>
<protein>
    <recommendedName>
        <fullName evidence="7">Myb/SANT-like domain-containing protein</fullName>
    </recommendedName>
</protein>
<feature type="region of interest" description="Disordered" evidence="6">
    <location>
        <begin position="21"/>
        <end position="44"/>
    </location>
</feature>
<feature type="domain" description="Myb/SANT-like" evidence="7">
    <location>
        <begin position="46"/>
        <end position="130"/>
    </location>
</feature>
<evidence type="ECO:0000256" key="5">
    <source>
        <dbReference type="ARBA" id="ARBA00023242"/>
    </source>
</evidence>
<keyword evidence="5" id="KW-0539">Nucleus</keyword>
<dbReference type="GO" id="GO:0003677">
    <property type="term" value="F:DNA binding"/>
    <property type="evidence" value="ECO:0007669"/>
    <property type="project" value="UniProtKB-KW"/>
</dbReference>
<accession>A0A8X8Y365</accession>
<dbReference type="Pfam" id="PF12776">
    <property type="entry name" value="Myb_DNA-bind_3"/>
    <property type="match status" value="1"/>
</dbReference>
<evidence type="ECO:0000313" key="8">
    <source>
        <dbReference type="EMBL" id="KAG6425018.1"/>
    </source>
</evidence>
<keyword evidence="3" id="KW-0238">DNA-binding</keyword>
<evidence type="ECO:0000256" key="4">
    <source>
        <dbReference type="ARBA" id="ARBA00023163"/>
    </source>
</evidence>
<evidence type="ECO:0000259" key="7">
    <source>
        <dbReference type="Pfam" id="PF12776"/>
    </source>
</evidence>
<dbReference type="Gene3D" id="2.40.330.10">
    <property type="entry name" value="DNA-binding pseudobarrel domain"/>
    <property type="match status" value="1"/>
</dbReference>
<dbReference type="CDD" id="cd10017">
    <property type="entry name" value="B3_DNA"/>
    <property type="match status" value="1"/>
</dbReference>